<name>A0A392WLH1_9FABA</name>
<feature type="non-terminal residue" evidence="2">
    <location>
        <position position="1"/>
    </location>
</feature>
<protein>
    <submittedName>
        <fullName evidence="2">Uncharacterized protein</fullName>
    </submittedName>
</protein>
<comment type="caution">
    <text evidence="2">The sequence shown here is derived from an EMBL/GenBank/DDBJ whole genome shotgun (WGS) entry which is preliminary data.</text>
</comment>
<sequence>AAEMEEGECNASREKSADKATPRQFENLSRVVGQDNVVDKTQSLDSPLSPLDPATQCEEST</sequence>
<organism evidence="2 3">
    <name type="scientific">Trifolium medium</name>
    <dbReference type="NCBI Taxonomy" id="97028"/>
    <lineage>
        <taxon>Eukaryota</taxon>
        <taxon>Viridiplantae</taxon>
        <taxon>Streptophyta</taxon>
        <taxon>Embryophyta</taxon>
        <taxon>Tracheophyta</taxon>
        <taxon>Spermatophyta</taxon>
        <taxon>Magnoliopsida</taxon>
        <taxon>eudicotyledons</taxon>
        <taxon>Gunneridae</taxon>
        <taxon>Pentapetalae</taxon>
        <taxon>rosids</taxon>
        <taxon>fabids</taxon>
        <taxon>Fabales</taxon>
        <taxon>Fabaceae</taxon>
        <taxon>Papilionoideae</taxon>
        <taxon>50 kb inversion clade</taxon>
        <taxon>NPAAA clade</taxon>
        <taxon>Hologalegina</taxon>
        <taxon>IRL clade</taxon>
        <taxon>Trifolieae</taxon>
        <taxon>Trifolium</taxon>
    </lineage>
</organism>
<evidence type="ECO:0000256" key="1">
    <source>
        <dbReference type="SAM" id="MobiDB-lite"/>
    </source>
</evidence>
<keyword evidence="3" id="KW-1185">Reference proteome</keyword>
<feature type="compositionally biased region" description="Basic and acidic residues" evidence="1">
    <location>
        <begin position="11"/>
        <end position="21"/>
    </location>
</feature>
<dbReference type="EMBL" id="LXQA011469548">
    <property type="protein sequence ID" value="MCI98295.1"/>
    <property type="molecule type" value="Genomic_DNA"/>
</dbReference>
<accession>A0A392WLH1</accession>
<reference evidence="2 3" key="1">
    <citation type="journal article" date="2018" name="Front. Plant Sci.">
        <title>Red Clover (Trifolium pratense) and Zigzag Clover (T. medium) - A Picture of Genomic Similarities and Differences.</title>
        <authorList>
            <person name="Dluhosova J."/>
            <person name="Istvanek J."/>
            <person name="Nedelnik J."/>
            <person name="Repkova J."/>
        </authorList>
    </citation>
    <scope>NUCLEOTIDE SEQUENCE [LARGE SCALE GENOMIC DNA]</scope>
    <source>
        <strain evidence="3">cv. 10/8</strain>
        <tissue evidence="2">Leaf</tissue>
    </source>
</reference>
<dbReference type="Proteomes" id="UP000265520">
    <property type="component" value="Unassembled WGS sequence"/>
</dbReference>
<dbReference type="AlphaFoldDB" id="A0A392WLH1"/>
<feature type="region of interest" description="Disordered" evidence="1">
    <location>
        <begin position="1"/>
        <end position="61"/>
    </location>
</feature>
<evidence type="ECO:0000313" key="3">
    <source>
        <dbReference type="Proteomes" id="UP000265520"/>
    </source>
</evidence>
<evidence type="ECO:0000313" key="2">
    <source>
        <dbReference type="EMBL" id="MCI98295.1"/>
    </source>
</evidence>
<proteinExistence type="predicted"/>